<sequence>TAEEEDDIVAKLDAPLPYPNVKCFNNIAEYESCLKGAGPSGEKPDPEKIEKLDDGEQPDRGRGGYQRPFHTGSPLGELYCCVEERIRVKVDIRTFKGLRGVCSGFIVAFDKFWNLVRGHPFPHPYPSFPHPYPCPPPPLDRWLGSNVKGQESGTEGPQRRRSQKKVVSRPYGRVHTHHVNQLFIRGENVLLVNRGVAT</sequence>
<evidence type="ECO:0000313" key="3">
    <source>
        <dbReference type="Proteomes" id="UP000694395"/>
    </source>
</evidence>
<dbReference type="SUPFAM" id="SSF50182">
    <property type="entry name" value="Sm-like ribonucleoproteins"/>
    <property type="match status" value="1"/>
</dbReference>
<proteinExistence type="predicted"/>
<organism evidence="2 3">
    <name type="scientific">Oncorhynchus mykiss</name>
    <name type="common">Rainbow trout</name>
    <name type="synonym">Salmo gairdneri</name>
    <dbReference type="NCBI Taxonomy" id="8022"/>
    <lineage>
        <taxon>Eukaryota</taxon>
        <taxon>Metazoa</taxon>
        <taxon>Chordata</taxon>
        <taxon>Craniata</taxon>
        <taxon>Vertebrata</taxon>
        <taxon>Euteleostomi</taxon>
        <taxon>Actinopterygii</taxon>
        <taxon>Neopterygii</taxon>
        <taxon>Teleostei</taxon>
        <taxon>Protacanthopterygii</taxon>
        <taxon>Salmoniformes</taxon>
        <taxon>Salmonidae</taxon>
        <taxon>Salmoninae</taxon>
        <taxon>Oncorhynchus</taxon>
    </lineage>
</organism>
<reference evidence="2" key="3">
    <citation type="submission" date="2025-09" db="UniProtKB">
        <authorList>
            <consortium name="Ensembl"/>
        </authorList>
    </citation>
    <scope>IDENTIFICATION</scope>
</reference>
<dbReference type="Gene3D" id="2.30.30.100">
    <property type="match status" value="1"/>
</dbReference>
<reference evidence="2" key="2">
    <citation type="submission" date="2025-08" db="UniProtKB">
        <authorList>
            <consortium name="Ensembl"/>
        </authorList>
    </citation>
    <scope>IDENTIFICATION</scope>
</reference>
<dbReference type="InterPro" id="IPR010920">
    <property type="entry name" value="LSM_dom_sf"/>
</dbReference>
<dbReference type="Ensembl" id="ENSOMYT00000046162.2">
    <property type="protein sequence ID" value="ENSOMYP00000042312.2"/>
    <property type="gene ID" value="ENSOMYG00000019530.2"/>
</dbReference>
<accession>A0A8C7QTM7</accession>
<reference evidence="2" key="1">
    <citation type="submission" date="2020-07" db="EMBL/GenBank/DDBJ databases">
        <title>A long reads based de novo assembly of the rainbow trout Arlee double haploid line genome.</title>
        <authorList>
            <person name="Gao G."/>
            <person name="Palti Y."/>
        </authorList>
    </citation>
    <scope>NUCLEOTIDE SEQUENCE [LARGE SCALE GENOMIC DNA]</scope>
</reference>
<dbReference type="PANTHER" id="PTHR21415">
    <property type="entry name" value="U7 SNRNA-ASSOCIATED SM-LIKE PROTEIN LSM11"/>
    <property type="match status" value="1"/>
</dbReference>
<dbReference type="GO" id="GO:0005683">
    <property type="term" value="C:U7 snRNP"/>
    <property type="evidence" value="ECO:0007669"/>
    <property type="project" value="TreeGrafter"/>
</dbReference>
<dbReference type="PANTHER" id="PTHR21415:SF1">
    <property type="entry name" value="U7 SNRNA-ASSOCIATED SM-LIKE PROTEIN LSM11"/>
    <property type="match status" value="1"/>
</dbReference>
<dbReference type="Proteomes" id="UP000694395">
    <property type="component" value="Chromosome 31"/>
</dbReference>
<dbReference type="InterPro" id="IPR039267">
    <property type="entry name" value="Lsm11"/>
</dbReference>
<feature type="region of interest" description="Disordered" evidence="1">
    <location>
        <begin position="141"/>
        <end position="172"/>
    </location>
</feature>
<protein>
    <submittedName>
        <fullName evidence="2">LSM11, U7 small nuclear RNA associated</fullName>
    </submittedName>
</protein>
<feature type="compositionally biased region" description="Basic residues" evidence="1">
    <location>
        <begin position="159"/>
        <end position="172"/>
    </location>
</feature>
<evidence type="ECO:0000256" key="1">
    <source>
        <dbReference type="SAM" id="MobiDB-lite"/>
    </source>
</evidence>
<dbReference type="GO" id="GO:0071209">
    <property type="term" value="F:U7 snRNA binding"/>
    <property type="evidence" value="ECO:0007669"/>
    <property type="project" value="InterPro"/>
</dbReference>
<dbReference type="AlphaFoldDB" id="A0A8C7QTM7"/>
<feature type="compositionally biased region" description="Basic and acidic residues" evidence="1">
    <location>
        <begin position="42"/>
        <end position="62"/>
    </location>
</feature>
<dbReference type="GeneTree" id="ENSGT00390000012944"/>
<dbReference type="GO" id="GO:0006398">
    <property type="term" value="P:mRNA 3'-end processing by stem-loop binding and cleavage"/>
    <property type="evidence" value="ECO:0007669"/>
    <property type="project" value="TreeGrafter"/>
</dbReference>
<keyword evidence="3" id="KW-1185">Reference proteome</keyword>
<evidence type="ECO:0000313" key="2">
    <source>
        <dbReference type="Ensembl" id="ENSOMYP00000042312.2"/>
    </source>
</evidence>
<name>A0A8C7QTM7_ONCMY</name>
<feature type="region of interest" description="Disordered" evidence="1">
    <location>
        <begin position="35"/>
        <end position="69"/>
    </location>
</feature>